<keyword evidence="4" id="KW-0560">Oxidoreductase</keyword>
<evidence type="ECO:0000256" key="3">
    <source>
        <dbReference type="ARBA" id="ARBA00023004"/>
    </source>
</evidence>
<dbReference type="AlphaFoldDB" id="A0A6A4PTX8"/>
<dbReference type="PANTHER" id="PTHR10869">
    <property type="entry name" value="PROLYL 4-HYDROXYLASE ALPHA SUBUNIT"/>
    <property type="match status" value="1"/>
</dbReference>
<dbReference type="OrthoDB" id="420380at2759"/>
<sequence>MYLIFTVKPMKGDALLFFNIHLNATADTTSLHGSCPVIEGEKWLGTKWIHANNYDMPYKKLRRNPMSKLVNV</sequence>
<organism evidence="4 5">
    <name type="scientific">Lupinus albus</name>
    <name type="common">White lupine</name>
    <name type="synonym">Lupinus termis</name>
    <dbReference type="NCBI Taxonomy" id="3870"/>
    <lineage>
        <taxon>Eukaryota</taxon>
        <taxon>Viridiplantae</taxon>
        <taxon>Streptophyta</taxon>
        <taxon>Embryophyta</taxon>
        <taxon>Tracheophyta</taxon>
        <taxon>Spermatophyta</taxon>
        <taxon>Magnoliopsida</taxon>
        <taxon>eudicotyledons</taxon>
        <taxon>Gunneridae</taxon>
        <taxon>Pentapetalae</taxon>
        <taxon>rosids</taxon>
        <taxon>fabids</taxon>
        <taxon>Fabales</taxon>
        <taxon>Fabaceae</taxon>
        <taxon>Papilionoideae</taxon>
        <taxon>50 kb inversion clade</taxon>
        <taxon>genistoids sensu lato</taxon>
        <taxon>core genistoids</taxon>
        <taxon>Genisteae</taxon>
        <taxon>Lupinus</taxon>
    </lineage>
</organism>
<dbReference type="PANTHER" id="PTHR10869:SF238">
    <property type="entry name" value="PROLYL 4-HYDROXYLASE 6-RELATED"/>
    <property type="match status" value="1"/>
</dbReference>
<dbReference type="GO" id="GO:0046872">
    <property type="term" value="F:metal ion binding"/>
    <property type="evidence" value="ECO:0007669"/>
    <property type="project" value="UniProtKB-KW"/>
</dbReference>
<evidence type="ECO:0000256" key="1">
    <source>
        <dbReference type="ARBA" id="ARBA00004586"/>
    </source>
</evidence>
<evidence type="ECO:0000313" key="5">
    <source>
        <dbReference type="Proteomes" id="UP000447434"/>
    </source>
</evidence>
<dbReference type="InterPro" id="IPR045054">
    <property type="entry name" value="P4HA-like"/>
</dbReference>
<dbReference type="Proteomes" id="UP000447434">
    <property type="component" value="Chromosome 10"/>
</dbReference>
<dbReference type="EMBL" id="WOCE01000010">
    <property type="protein sequence ID" value="KAE9604943.1"/>
    <property type="molecule type" value="Genomic_DNA"/>
</dbReference>
<name>A0A6A4PTX8_LUPAL</name>
<keyword evidence="5" id="KW-1185">Reference proteome</keyword>
<accession>A0A6A4PTX8</accession>
<protein>
    <submittedName>
        <fullName evidence="4">Putative procollagen-proline 4-dioxygenase</fullName>
    </submittedName>
</protein>
<evidence type="ECO:0000256" key="2">
    <source>
        <dbReference type="ARBA" id="ARBA00022723"/>
    </source>
</evidence>
<reference evidence="5" key="1">
    <citation type="journal article" date="2020" name="Nat. Commun.">
        <title>Genome sequence of the cluster root forming white lupin.</title>
        <authorList>
            <person name="Hufnagel B."/>
            <person name="Marques A."/>
            <person name="Soriano A."/>
            <person name="Marques L."/>
            <person name="Divol F."/>
            <person name="Doumas P."/>
            <person name="Sallet E."/>
            <person name="Mancinotti D."/>
            <person name="Carrere S."/>
            <person name="Marande W."/>
            <person name="Arribat S."/>
            <person name="Keller J."/>
            <person name="Huneau C."/>
            <person name="Blein T."/>
            <person name="Aime D."/>
            <person name="Laguerre M."/>
            <person name="Taylor J."/>
            <person name="Schubert V."/>
            <person name="Nelson M."/>
            <person name="Geu-Flores F."/>
            <person name="Crespi M."/>
            <person name="Gallardo-Guerrero K."/>
            <person name="Delaux P.-M."/>
            <person name="Salse J."/>
            <person name="Berges H."/>
            <person name="Guyot R."/>
            <person name="Gouzy J."/>
            <person name="Peret B."/>
        </authorList>
    </citation>
    <scope>NUCLEOTIDE SEQUENCE [LARGE SCALE GENOMIC DNA]</scope>
    <source>
        <strain evidence="5">cv. Amiga</strain>
    </source>
</reference>
<keyword evidence="3" id="KW-0408">Iron</keyword>
<gene>
    <name evidence="4" type="ORF">Lalb_Chr10g0091901</name>
</gene>
<comment type="subcellular location">
    <subcellularLocation>
        <location evidence="1">Endoplasmic reticulum membrane</location>
    </subcellularLocation>
</comment>
<dbReference type="GO" id="GO:0004656">
    <property type="term" value="F:procollagen-proline 4-dioxygenase activity"/>
    <property type="evidence" value="ECO:0007669"/>
    <property type="project" value="TreeGrafter"/>
</dbReference>
<comment type="caution">
    <text evidence="4">The sequence shown here is derived from an EMBL/GenBank/DDBJ whole genome shotgun (WGS) entry which is preliminary data.</text>
</comment>
<keyword evidence="2" id="KW-0479">Metal-binding</keyword>
<evidence type="ECO:0000313" key="4">
    <source>
        <dbReference type="EMBL" id="KAE9604943.1"/>
    </source>
</evidence>
<dbReference type="GO" id="GO:0005789">
    <property type="term" value="C:endoplasmic reticulum membrane"/>
    <property type="evidence" value="ECO:0007669"/>
    <property type="project" value="UniProtKB-SubCell"/>
</dbReference>
<proteinExistence type="predicted"/>
<keyword evidence="4" id="KW-0223">Dioxygenase</keyword>
<dbReference type="Gene3D" id="2.60.120.620">
    <property type="entry name" value="q2cbj1_9rhob like domain"/>
    <property type="match status" value="1"/>
</dbReference>